<dbReference type="Proteomes" id="UP000036168">
    <property type="component" value="Unassembled WGS sequence"/>
</dbReference>
<gene>
    <name evidence="5" type="ORF">AB447_221205</name>
    <name evidence="6" type="ORF">P8828_18040</name>
</gene>
<comment type="caution">
    <text evidence="5">The sequence shown here is derived from an EMBL/GenBank/DDBJ whole genome shotgun (WGS) entry which is preliminary data.</text>
</comment>
<proteinExistence type="predicted"/>
<dbReference type="PANTHER" id="PTHR32071:SF119">
    <property type="entry name" value="SIGMA L-DEPENDENT TRANSCRIPTIONAL REGULATOR YPLP-RELATED"/>
    <property type="match status" value="1"/>
</dbReference>
<dbReference type="Pfam" id="PF08461">
    <property type="entry name" value="WHD_RNase_R"/>
    <property type="match status" value="1"/>
</dbReference>
<dbReference type="InterPro" id="IPR036388">
    <property type="entry name" value="WH-like_DNA-bd_sf"/>
</dbReference>
<dbReference type="EMBL" id="JARRTL010000019">
    <property type="protein sequence ID" value="MEC0486683.1"/>
    <property type="molecule type" value="Genomic_DNA"/>
</dbReference>
<dbReference type="InterPro" id="IPR013668">
    <property type="entry name" value="RNase_R_HTH_12"/>
</dbReference>
<dbReference type="GO" id="GO:0005524">
    <property type="term" value="F:ATP binding"/>
    <property type="evidence" value="ECO:0007669"/>
    <property type="project" value="UniProtKB-KW"/>
</dbReference>
<dbReference type="Pfam" id="PF00158">
    <property type="entry name" value="Sigma54_activat"/>
    <property type="match status" value="1"/>
</dbReference>
<feature type="region of interest" description="Disordered" evidence="3">
    <location>
        <begin position="268"/>
        <end position="288"/>
    </location>
</feature>
<organism evidence="5 7">
    <name type="scientific">Bacillus glycinifermentans</name>
    <dbReference type="NCBI Taxonomy" id="1664069"/>
    <lineage>
        <taxon>Bacteria</taxon>
        <taxon>Bacillati</taxon>
        <taxon>Bacillota</taxon>
        <taxon>Bacilli</taxon>
        <taxon>Bacillales</taxon>
        <taxon>Bacillaceae</taxon>
        <taxon>Bacillus</taxon>
    </lineage>
</organism>
<dbReference type="Pfam" id="PF25601">
    <property type="entry name" value="AAA_lid_14"/>
    <property type="match status" value="1"/>
</dbReference>
<dbReference type="CDD" id="cd00009">
    <property type="entry name" value="AAA"/>
    <property type="match status" value="1"/>
</dbReference>
<evidence type="ECO:0000256" key="1">
    <source>
        <dbReference type="ARBA" id="ARBA00022741"/>
    </source>
</evidence>
<reference evidence="5 7" key="1">
    <citation type="journal article" date="2015" name="Int. J. Syst. Evol. Microbiol.">
        <title>Bacillus glycinifermentans sp. nov., isolated from fermented soybean paste.</title>
        <authorList>
            <person name="Kim S.J."/>
            <person name="Dunlap C.A."/>
            <person name="Kwon S.W."/>
            <person name="Rooney A.P."/>
        </authorList>
    </citation>
    <scope>NUCLEOTIDE SEQUENCE [LARGE SCALE GENOMIC DNA]</scope>
    <source>
        <strain evidence="5 7">GO-13</strain>
    </source>
</reference>
<dbReference type="Gene3D" id="3.40.50.300">
    <property type="entry name" value="P-loop containing nucleotide triphosphate hydrolases"/>
    <property type="match status" value="1"/>
</dbReference>
<feature type="compositionally biased region" description="Basic and acidic residues" evidence="3">
    <location>
        <begin position="268"/>
        <end position="283"/>
    </location>
</feature>
<keyword evidence="1" id="KW-0547">Nucleotide-binding</keyword>
<dbReference type="RefSeq" id="WP_048356371.1">
    <property type="nucleotide sequence ID" value="NZ_CP023481.1"/>
</dbReference>
<dbReference type="InterPro" id="IPR002078">
    <property type="entry name" value="Sigma_54_int"/>
</dbReference>
<sequence length="333" mass="38016">MIQYTCPSITFADLIGEDDSFLQTKNRAKRFAESVHPVYISGETGTGKGLFAKVIHYESPFSGGPFLQVNCSAVSEEELEDKLFHDSVLDPGTLFLDEVWGLSLSLQGKLLAAIEQGIGPRLISSSSVPLRERVENDEFRMDLYYRLNVLNLPLPPLRERKSDIPLLVHHFLRSGDRDIYVEPVVWKALEQYEFRGNVRELKNMADYMKTVSDQTTIQLYDIPPALREHVDKKKTKDKKNAPASLTLMEKEEFAFLLETIKQLNEKGEPASRRILSEQSKNGKSELTPQQVRNRLDYLEKREYVTKGRGRAGTKITLEGLRFLSSLKNHIIQD</sequence>
<dbReference type="GO" id="GO:0006355">
    <property type="term" value="P:regulation of DNA-templated transcription"/>
    <property type="evidence" value="ECO:0007669"/>
    <property type="project" value="InterPro"/>
</dbReference>
<dbReference type="PANTHER" id="PTHR32071">
    <property type="entry name" value="TRANSCRIPTIONAL REGULATORY PROTEIN"/>
    <property type="match status" value="1"/>
</dbReference>
<dbReference type="Gene3D" id="1.10.10.10">
    <property type="entry name" value="Winged helix-like DNA-binding domain superfamily/Winged helix DNA-binding domain"/>
    <property type="match status" value="1"/>
</dbReference>
<dbReference type="InterPro" id="IPR027417">
    <property type="entry name" value="P-loop_NTPase"/>
</dbReference>
<dbReference type="InterPro" id="IPR025662">
    <property type="entry name" value="Sigma_54_int_dom_ATP-bd_1"/>
</dbReference>
<evidence type="ECO:0000313" key="6">
    <source>
        <dbReference type="EMBL" id="MEC0486683.1"/>
    </source>
</evidence>
<dbReference type="InterPro" id="IPR058031">
    <property type="entry name" value="AAA_lid_NorR"/>
</dbReference>
<protein>
    <submittedName>
        <fullName evidence="5">AAA family ATPase</fullName>
    </submittedName>
    <submittedName>
        <fullName evidence="6">Sigma 54-interacting transcriptional regulator</fullName>
    </submittedName>
</protein>
<evidence type="ECO:0000256" key="3">
    <source>
        <dbReference type="SAM" id="MobiDB-lite"/>
    </source>
</evidence>
<feature type="domain" description="Sigma-54 factor interaction" evidence="4">
    <location>
        <begin position="14"/>
        <end position="210"/>
    </location>
</feature>
<evidence type="ECO:0000259" key="4">
    <source>
        <dbReference type="PROSITE" id="PS50045"/>
    </source>
</evidence>
<accession>A0A0T6BN40</accession>
<dbReference type="PROSITE" id="PS00675">
    <property type="entry name" value="SIGMA54_INTERACT_1"/>
    <property type="match status" value="1"/>
</dbReference>
<keyword evidence="8" id="KW-1185">Reference proteome</keyword>
<dbReference type="PROSITE" id="PS50045">
    <property type="entry name" value="SIGMA54_INTERACT_4"/>
    <property type="match status" value="1"/>
</dbReference>
<keyword evidence="2" id="KW-0067">ATP-binding</keyword>
<evidence type="ECO:0000313" key="8">
    <source>
        <dbReference type="Proteomes" id="UP001341297"/>
    </source>
</evidence>
<reference evidence="5" key="2">
    <citation type="submission" date="2015-10" db="EMBL/GenBank/DDBJ databases">
        <authorList>
            <person name="Gilbert D.G."/>
        </authorList>
    </citation>
    <scope>NUCLEOTIDE SEQUENCE</scope>
    <source>
        <strain evidence="5">GO-13</strain>
    </source>
</reference>
<dbReference type="SUPFAM" id="SSF52540">
    <property type="entry name" value="P-loop containing nucleoside triphosphate hydrolases"/>
    <property type="match status" value="1"/>
</dbReference>
<dbReference type="OrthoDB" id="9803970at2"/>
<evidence type="ECO:0000256" key="2">
    <source>
        <dbReference type="ARBA" id="ARBA00022840"/>
    </source>
</evidence>
<dbReference type="Gene3D" id="1.10.8.60">
    <property type="match status" value="1"/>
</dbReference>
<dbReference type="STRING" id="1664069.BGLY_2568"/>
<evidence type="ECO:0000313" key="7">
    <source>
        <dbReference type="Proteomes" id="UP000036168"/>
    </source>
</evidence>
<reference evidence="6 8" key="3">
    <citation type="submission" date="2023-03" db="EMBL/GenBank/DDBJ databases">
        <title>Agriculturally important microbes genome sequencing.</title>
        <authorList>
            <person name="Dunlap C."/>
        </authorList>
    </citation>
    <scope>NUCLEOTIDE SEQUENCE [LARGE SCALE GENOMIC DNA]</scope>
    <source>
        <strain evidence="6 8">CBP-3203</strain>
    </source>
</reference>
<evidence type="ECO:0000313" key="5">
    <source>
        <dbReference type="EMBL" id="KRT93043.1"/>
    </source>
</evidence>
<name>A0A0T6BN40_9BACI</name>
<dbReference type="EMBL" id="LECW02000024">
    <property type="protein sequence ID" value="KRT93043.1"/>
    <property type="molecule type" value="Genomic_DNA"/>
</dbReference>
<dbReference type="AlphaFoldDB" id="A0A0T6BN40"/>
<dbReference type="Proteomes" id="UP001341297">
    <property type="component" value="Unassembled WGS sequence"/>
</dbReference>